<dbReference type="InterPro" id="IPR011009">
    <property type="entry name" value="Kinase-like_dom_sf"/>
</dbReference>
<dbReference type="Proteomes" id="UP001500280">
    <property type="component" value="Unassembled WGS sequence"/>
</dbReference>
<dbReference type="EMBL" id="BAAANF010000012">
    <property type="protein sequence ID" value="GAA1687930.1"/>
    <property type="molecule type" value="Genomic_DNA"/>
</dbReference>
<dbReference type="InterPro" id="IPR002575">
    <property type="entry name" value="Aminoglycoside_PTrfase"/>
</dbReference>
<keyword evidence="3" id="KW-1185">Reference proteome</keyword>
<comment type="caution">
    <text evidence="2">The sequence shown here is derived from an EMBL/GenBank/DDBJ whole genome shotgun (WGS) entry which is preliminary data.</text>
</comment>
<evidence type="ECO:0000313" key="2">
    <source>
        <dbReference type="EMBL" id="GAA1687930.1"/>
    </source>
</evidence>
<dbReference type="SUPFAM" id="SSF56112">
    <property type="entry name" value="Protein kinase-like (PK-like)"/>
    <property type="match status" value="1"/>
</dbReference>
<protein>
    <recommendedName>
        <fullName evidence="1">Aminoglycoside phosphotransferase domain-containing protein</fullName>
    </recommendedName>
</protein>
<sequence>MGSLEFVAKRATAAEAAALRLLPGDAGFPRLYDAGVDADGPWVVTSYAAGEVLDWSAEPPGEVYAALARLHGEYAGRELPVELPRVDGEFLRMSFGRFARAGVVRVDHPIREQALAMLDLFVADERLTRALDVLPATLLHGDVYGGNVVGTQLIDWGSARVGPAELDVTMAGGEAALNAYRGAGGVVSELGLAWGLAVNSAMFLGDVVRRSVELAEVMVREGLQAFAEVGRLVPDR</sequence>
<accession>A0ABP4TH59</accession>
<dbReference type="Pfam" id="PF01636">
    <property type="entry name" value="APH"/>
    <property type="match status" value="1"/>
</dbReference>
<gene>
    <name evidence="2" type="ORF">GCM10009745_35970</name>
</gene>
<proteinExistence type="predicted"/>
<organism evidence="2 3">
    <name type="scientific">Kribbella yunnanensis</name>
    <dbReference type="NCBI Taxonomy" id="190194"/>
    <lineage>
        <taxon>Bacteria</taxon>
        <taxon>Bacillati</taxon>
        <taxon>Actinomycetota</taxon>
        <taxon>Actinomycetes</taxon>
        <taxon>Propionibacteriales</taxon>
        <taxon>Kribbellaceae</taxon>
        <taxon>Kribbella</taxon>
    </lineage>
</organism>
<name>A0ABP4TH59_9ACTN</name>
<evidence type="ECO:0000313" key="3">
    <source>
        <dbReference type="Proteomes" id="UP001500280"/>
    </source>
</evidence>
<reference evidence="3" key="1">
    <citation type="journal article" date="2019" name="Int. J. Syst. Evol. Microbiol.">
        <title>The Global Catalogue of Microorganisms (GCM) 10K type strain sequencing project: providing services to taxonomists for standard genome sequencing and annotation.</title>
        <authorList>
            <consortium name="The Broad Institute Genomics Platform"/>
            <consortium name="The Broad Institute Genome Sequencing Center for Infectious Disease"/>
            <person name="Wu L."/>
            <person name="Ma J."/>
        </authorList>
    </citation>
    <scope>NUCLEOTIDE SEQUENCE [LARGE SCALE GENOMIC DNA]</scope>
    <source>
        <strain evidence="3">JCM 14307</strain>
    </source>
</reference>
<evidence type="ECO:0000259" key="1">
    <source>
        <dbReference type="Pfam" id="PF01636"/>
    </source>
</evidence>
<feature type="domain" description="Aminoglycoside phosphotransferase" evidence="1">
    <location>
        <begin position="10"/>
        <end position="172"/>
    </location>
</feature>